<reference evidence="6" key="1">
    <citation type="submission" date="2023-07" db="EMBL/GenBank/DDBJ databases">
        <title>Black Yeasts Isolated from many extreme environments.</title>
        <authorList>
            <person name="Coleine C."/>
            <person name="Stajich J.E."/>
            <person name="Selbmann L."/>
        </authorList>
    </citation>
    <scope>NUCLEOTIDE SEQUENCE</scope>
    <source>
        <strain evidence="6">CCFEE 5485</strain>
    </source>
</reference>
<dbReference type="GO" id="GO:0016491">
    <property type="term" value="F:oxidoreductase activity"/>
    <property type="evidence" value="ECO:0007669"/>
    <property type="project" value="UniProtKB-KW"/>
</dbReference>
<comment type="pathway">
    <text evidence="1">Mycotoxin biosynthesis.</text>
</comment>
<keyword evidence="5" id="KW-0472">Membrane</keyword>
<dbReference type="AlphaFoldDB" id="A0AAE0WGQ2"/>
<dbReference type="GO" id="GO:0043386">
    <property type="term" value="P:mycotoxin biosynthetic process"/>
    <property type="evidence" value="ECO:0007669"/>
    <property type="project" value="InterPro"/>
</dbReference>
<organism evidence="6 7">
    <name type="scientific">Recurvomyces mirabilis</name>
    <dbReference type="NCBI Taxonomy" id="574656"/>
    <lineage>
        <taxon>Eukaryota</taxon>
        <taxon>Fungi</taxon>
        <taxon>Dikarya</taxon>
        <taxon>Ascomycota</taxon>
        <taxon>Pezizomycotina</taxon>
        <taxon>Dothideomycetes</taxon>
        <taxon>Dothideomycetidae</taxon>
        <taxon>Mycosphaerellales</taxon>
        <taxon>Teratosphaeriaceae</taxon>
        <taxon>Recurvomyces</taxon>
    </lineage>
</organism>
<protein>
    <recommendedName>
        <fullName evidence="8">Oxidase ustYa</fullName>
    </recommendedName>
</protein>
<comment type="caution">
    <text evidence="6">The sequence shown here is derived from an EMBL/GenBank/DDBJ whole genome shotgun (WGS) entry which is preliminary data.</text>
</comment>
<sequence>MTDDTEYQKLERDPDASSEADLEDYVETPTTFQQRARSKWPAWIRILCEGILVAMVILLGLKVASGRGEGHPGPNDPRKQFGFTDTVFMNDTKFANEDALADPDALRTTLEHWVTLSSKGRGYVRVPENERQSMDGPPYLLNPLHRPIEAEAYMVSGLHQLHCLSTIMASYSRMRQGKDESELGYHIAHCFDYLRQGIVCAGDATLEGNQSATYPGVEIPWGTSHRCANWQALVDWADERTIWPFPPGIDIL</sequence>
<evidence type="ECO:0008006" key="8">
    <source>
        <dbReference type="Google" id="ProtNLM"/>
    </source>
</evidence>
<comment type="similarity">
    <text evidence="3">Belongs to the ustYa family.</text>
</comment>
<evidence type="ECO:0000313" key="6">
    <source>
        <dbReference type="EMBL" id="KAK3671109.1"/>
    </source>
</evidence>
<gene>
    <name evidence="6" type="ORF">LTR78_009070</name>
</gene>
<dbReference type="InterPro" id="IPR021765">
    <property type="entry name" value="UstYa-like"/>
</dbReference>
<evidence type="ECO:0000256" key="4">
    <source>
        <dbReference type="SAM" id="MobiDB-lite"/>
    </source>
</evidence>
<keyword evidence="5" id="KW-1133">Transmembrane helix</keyword>
<feature type="compositionally biased region" description="Basic and acidic residues" evidence="4">
    <location>
        <begin position="1"/>
        <end position="15"/>
    </location>
</feature>
<proteinExistence type="inferred from homology"/>
<dbReference type="Pfam" id="PF11807">
    <property type="entry name" value="UstYa"/>
    <property type="match status" value="1"/>
</dbReference>
<evidence type="ECO:0000256" key="5">
    <source>
        <dbReference type="SAM" id="Phobius"/>
    </source>
</evidence>
<keyword evidence="2" id="KW-0560">Oxidoreductase</keyword>
<feature type="transmembrane region" description="Helical" evidence="5">
    <location>
        <begin position="42"/>
        <end position="61"/>
    </location>
</feature>
<dbReference type="PANTHER" id="PTHR33365">
    <property type="entry name" value="YALI0B05434P"/>
    <property type="match status" value="1"/>
</dbReference>
<feature type="compositionally biased region" description="Acidic residues" evidence="4">
    <location>
        <begin position="16"/>
        <end position="25"/>
    </location>
</feature>
<name>A0AAE0WGQ2_9PEZI</name>
<keyword evidence="7" id="KW-1185">Reference proteome</keyword>
<feature type="region of interest" description="Disordered" evidence="4">
    <location>
        <begin position="1"/>
        <end position="25"/>
    </location>
</feature>
<evidence type="ECO:0000256" key="2">
    <source>
        <dbReference type="ARBA" id="ARBA00023002"/>
    </source>
</evidence>
<accession>A0AAE0WGQ2</accession>
<dbReference type="EMBL" id="JAUTXT010000047">
    <property type="protein sequence ID" value="KAK3671109.1"/>
    <property type="molecule type" value="Genomic_DNA"/>
</dbReference>
<evidence type="ECO:0000256" key="3">
    <source>
        <dbReference type="ARBA" id="ARBA00035112"/>
    </source>
</evidence>
<dbReference type="PANTHER" id="PTHR33365:SF11">
    <property type="entry name" value="TAT PATHWAY SIGNAL SEQUENCE"/>
    <property type="match status" value="1"/>
</dbReference>
<keyword evidence="5" id="KW-0812">Transmembrane</keyword>
<dbReference type="Proteomes" id="UP001274830">
    <property type="component" value="Unassembled WGS sequence"/>
</dbReference>
<evidence type="ECO:0000313" key="7">
    <source>
        <dbReference type="Proteomes" id="UP001274830"/>
    </source>
</evidence>
<evidence type="ECO:0000256" key="1">
    <source>
        <dbReference type="ARBA" id="ARBA00004685"/>
    </source>
</evidence>